<keyword evidence="2" id="KW-0378">Hydrolase</keyword>
<proteinExistence type="predicted"/>
<keyword evidence="2" id="KW-0645">Protease</keyword>
<evidence type="ECO:0000313" key="3">
    <source>
        <dbReference type="Proteomes" id="UP000076510"/>
    </source>
</evidence>
<dbReference type="GO" id="GO:0006508">
    <property type="term" value="P:proteolysis"/>
    <property type="evidence" value="ECO:0007669"/>
    <property type="project" value="UniProtKB-KW"/>
</dbReference>
<dbReference type="RefSeq" id="WP_048005139.1">
    <property type="nucleotide sequence ID" value="NZ_CP047095.1"/>
</dbReference>
<reference evidence="3" key="1">
    <citation type="submission" date="2016-01" db="EMBL/GenBank/DDBJ databases">
        <title>Whole genome sequencing of Bhargavaea cecembensis T14.</title>
        <authorList>
            <person name="Hong K.W."/>
        </authorList>
    </citation>
    <scope>NUCLEOTIDE SEQUENCE [LARGE SCALE GENOMIC DNA]</scope>
    <source>
        <strain evidence="3">M19</strain>
    </source>
</reference>
<dbReference type="GO" id="GO:0080120">
    <property type="term" value="P:CAAX-box protein maturation"/>
    <property type="evidence" value="ECO:0007669"/>
    <property type="project" value="UniProtKB-ARBA"/>
</dbReference>
<dbReference type="EMBL" id="LQQY01000009">
    <property type="protein sequence ID" value="KZE50671.1"/>
    <property type="molecule type" value="Genomic_DNA"/>
</dbReference>
<organism evidence="2 3">
    <name type="scientific">Rossellomorea marisflavi</name>
    <dbReference type="NCBI Taxonomy" id="189381"/>
    <lineage>
        <taxon>Bacteria</taxon>
        <taxon>Bacillati</taxon>
        <taxon>Bacillota</taxon>
        <taxon>Bacilli</taxon>
        <taxon>Bacillales</taxon>
        <taxon>Bacillaceae</taxon>
        <taxon>Rossellomorea</taxon>
    </lineage>
</organism>
<name>A0A163LQI1_9BACI</name>
<gene>
    <name evidence="2" type="ORF">AV649_14840</name>
</gene>
<evidence type="ECO:0000313" key="2">
    <source>
        <dbReference type="EMBL" id="KZE50671.1"/>
    </source>
</evidence>
<dbReference type="GO" id="GO:0004175">
    <property type="term" value="F:endopeptidase activity"/>
    <property type="evidence" value="ECO:0007669"/>
    <property type="project" value="UniProtKB-ARBA"/>
</dbReference>
<dbReference type="AlphaFoldDB" id="A0A163LQI1"/>
<dbReference type="InterPro" id="IPR003675">
    <property type="entry name" value="Rce1/LyrA-like_dom"/>
</dbReference>
<dbReference type="PATRIC" id="fig|189381.9.peg.2870"/>
<dbReference type="OrthoDB" id="9782250at2"/>
<comment type="caution">
    <text evidence="2">The sequence shown here is derived from an EMBL/GenBank/DDBJ whole genome shotgun (WGS) entry which is preliminary data.</text>
</comment>
<dbReference type="PANTHER" id="PTHR36435:SF1">
    <property type="entry name" value="CAAX AMINO TERMINAL PROTEASE FAMILY PROTEIN"/>
    <property type="match status" value="1"/>
</dbReference>
<dbReference type="PANTHER" id="PTHR36435">
    <property type="entry name" value="SLR1288 PROTEIN"/>
    <property type="match status" value="1"/>
</dbReference>
<feature type="domain" description="CAAX prenyl protease 2/Lysostaphin resistance protein A-like" evidence="1">
    <location>
        <begin position="134"/>
        <end position="223"/>
    </location>
</feature>
<protein>
    <submittedName>
        <fullName evidence="2">CAAX protease</fullName>
    </submittedName>
</protein>
<sequence>MGNQRFWEQDKWTWSIFWGLMLLEFIGVVVIVKIYIQPVYKEWLGSSLYGGMLVGPTIAILLLTALYLWGIKGKGGWGEAGVRAFQRSEWKRMVLWGIVLMVAGTILIFLTAQIGNDVDNAKTDSLKESMSGINIILALLSAAVLSPLYEEIFYRGFVYRFLRVRLGVGVGLVASALIFTAAHYPTTNAMPVNFVDGLVFAWLYEKSGSIWPSVIVHGLLNAISILAVVSS</sequence>
<dbReference type="InterPro" id="IPR052710">
    <property type="entry name" value="CAAX_protease"/>
</dbReference>
<dbReference type="Proteomes" id="UP000076510">
    <property type="component" value="Unassembled WGS sequence"/>
</dbReference>
<evidence type="ECO:0000259" key="1">
    <source>
        <dbReference type="Pfam" id="PF02517"/>
    </source>
</evidence>
<dbReference type="Pfam" id="PF02517">
    <property type="entry name" value="Rce1-like"/>
    <property type="match status" value="1"/>
</dbReference>
<accession>A0A163LQI1</accession>